<feature type="transmembrane region" description="Helical" evidence="1">
    <location>
        <begin position="192"/>
        <end position="218"/>
    </location>
</feature>
<dbReference type="KEGG" id="mcui:G8O30_12565"/>
<feature type="transmembrane region" description="Helical" evidence="1">
    <location>
        <begin position="161"/>
        <end position="180"/>
    </location>
</feature>
<evidence type="ECO:0000256" key="1">
    <source>
        <dbReference type="SAM" id="Phobius"/>
    </source>
</evidence>
<feature type="transmembrane region" description="Helical" evidence="1">
    <location>
        <begin position="105"/>
        <end position="125"/>
    </location>
</feature>
<dbReference type="Pfam" id="PF16933">
    <property type="entry name" value="PelG"/>
    <property type="match status" value="1"/>
</dbReference>
<feature type="transmembrane region" description="Helical" evidence="1">
    <location>
        <begin position="349"/>
        <end position="368"/>
    </location>
</feature>
<dbReference type="InterPro" id="IPR031617">
    <property type="entry name" value="PelG"/>
</dbReference>
<reference evidence="2 3" key="1">
    <citation type="submission" date="2019-07" db="EMBL/GenBank/DDBJ databases">
        <title>Genome sequence of 2 isolates from Red Sea Mangroves.</title>
        <authorList>
            <person name="Sefrji F."/>
            <person name="Michoud G."/>
            <person name="Merlino G."/>
            <person name="Daffonchio D."/>
        </authorList>
    </citation>
    <scope>NUCLEOTIDE SEQUENCE [LARGE SCALE GENOMIC DNA]</scope>
    <source>
        <strain evidence="2 3">R1DC41</strain>
    </source>
</reference>
<dbReference type="RefSeq" id="WP_239672404.1">
    <property type="nucleotide sequence ID" value="NZ_CP049742.1"/>
</dbReference>
<feature type="transmembrane region" description="Helical" evidence="1">
    <location>
        <begin position="131"/>
        <end position="152"/>
    </location>
</feature>
<keyword evidence="1" id="KW-1133">Transmembrane helix</keyword>
<keyword evidence="1" id="KW-0812">Transmembrane</keyword>
<keyword evidence="1" id="KW-0472">Membrane</keyword>
<gene>
    <name evidence="2" type="primary">pelG</name>
    <name evidence="2" type="ORF">G8O30_12565</name>
</gene>
<feature type="transmembrane region" description="Helical" evidence="1">
    <location>
        <begin position="374"/>
        <end position="398"/>
    </location>
</feature>
<evidence type="ECO:0000313" key="3">
    <source>
        <dbReference type="Proteomes" id="UP000593626"/>
    </source>
</evidence>
<feature type="transmembrane region" description="Helical" evidence="1">
    <location>
        <begin position="239"/>
        <end position="262"/>
    </location>
</feature>
<proteinExistence type="predicted"/>
<accession>A0A7S8CD04</accession>
<protein>
    <submittedName>
        <fullName evidence="2">Exopolysaccharide Pel transporter PelG</fullName>
    </submittedName>
</protein>
<keyword evidence="3" id="KW-1185">Reference proteome</keyword>
<organism evidence="2 3">
    <name type="scientific">Mangrovibacillus cuniculi</name>
    <dbReference type="NCBI Taxonomy" id="2593652"/>
    <lineage>
        <taxon>Bacteria</taxon>
        <taxon>Bacillati</taxon>
        <taxon>Bacillota</taxon>
        <taxon>Bacilli</taxon>
        <taxon>Bacillales</taxon>
        <taxon>Bacillaceae</taxon>
        <taxon>Mangrovibacillus</taxon>
    </lineage>
</organism>
<evidence type="ECO:0000313" key="2">
    <source>
        <dbReference type="EMBL" id="QPC47730.1"/>
    </source>
</evidence>
<name>A0A7S8CD04_9BACI</name>
<dbReference type="AlphaFoldDB" id="A0A7S8CD04"/>
<dbReference type="EMBL" id="CP049742">
    <property type="protein sequence ID" value="QPC47730.1"/>
    <property type="molecule type" value="Genomic_DNA"/>
</dbReference>
<feature type="transmembrane region" description="Helical" evidence="1">
    <location>
        <begin position="405"/>
        <end position="423"/>
    </location>
</feature>
<dbReference type="Proteomes" id="UP000593626">
    <property type="component" value="Chromosome"/>
</dbReference>
<feature type="transmembrane region" description="Helical" evidence="1">
    <location>
        <begin position="282"/>
        <end position="301"/>
    </location>
</feature>
<feature type="transmembrane region" description="Helical" evidence="1">
    <location>
        <begin position="21"/>
        <end position="49"/>
    </location>
</feature>
<sequence length="467" mass="53651">MAGIGFQLKKMFREDYFSTRARAYAFTILITSGPWLVTILTLAFLQWGMLRDGANLLTKELFVVSVSYTFVFSQVIFMSLQLFVTRYVADLFYEKKMNDVFSSSIGLMKVTVVAALLLWLPFALLTPIPFWYDWLLLLLFLTMNLIWVLFLYSNAMKTYQYVIRAFAVGAGIIVLSYILLPFDRWLSYMTPLQGAAIMLVVFLCGMLTTFCMLLYNMLRSFPDRNSKRPFAALAYAKKYPALVITGVSYGIGLWVHNGIIWFGEGAILLEGTFRYHPSYDTAVFWSFLSIIPTMMMFVISIETRFYERYWSFYGYINEGGSLEQIKESKSSMLRVLREEVIRLVRTQGLFSFLLLLLLPTMVSIFELSGKYYDILPMTIIGVFSTSLVLSFSLLLLYFDDRKGAAYTNLLFLVGIASVTAFLLPFGIDWYGVGFAIGATLSFLFGALRLQYYVKDADYYIFMRKEVS</sequence>
<feature type="transmembrane region" description="Helical" evidence="1">
    <location>
        <begin position="61"/>
        <end position="84"/>
    </location>
</feature>
<feature type="transmembrane region" description="Helical" evidence="1">
    <location>
        <begin position="429"/>
        <end position="453"/>
    </location>
</feature>